<reference evidence="2" key="1">
    <citation type="journal article" date="2017" name="Nature">
        <title>The sunflower genome provides insights into oil metabolism, flowering and Asterid evolution.</title>
        <authorList>
            <person name="Badouin H."/>
            <person name="Gouzy J."/>
            <person name="Grassa C.J."/>
            <person name="Murat F."/>
            <person name="Staton S.E."/>
            <person name="Cottret L."/>
            <person name="Lelandais-Briere C."/>
            <person name="Owens G.L."/>
            <person name="Carrere S."/>
            <person name="Mayjonade B."/>
            <person name="Legrand L."/>
            <person name="Gill N."/>
            <person name="Kane N.C."/>
            <person name="Bowers J.E."/>
            <person name="Hubner S."/>
            <person name="Bellec A."/>
            <person name="Berard A."/>
            <person name="Berges H."/>
            <person name="Blanchet N."/>
            <person name="Boniface M.C."/>
            <person name="Brunel D."/>
            <person name="Catrice O."/>
            <person name="Chaidir N."/>
            <person name="Claudel C."/>
            <person name="Donnadieu C."/>
            <person name="Faraut T."/>
            <person name="Fievet G."/>
            <person name="Helmstetter N."/>
            <person name="King M."/>
            <person name="Knapp S.J."/>
            <person name="Lai Z."/>
            <person name="Le Paslier M.C."/>
            <person name="Lippi Y."/>
            <person name="Lorenzon L."/>
            <person name="Mandel J.R."/>
            <person name="Marage G."/>
            <person name="Marchand G."/>
            <person name="Marquand E."/>
            <person name="Bret-Mestries E."/>
            <person name="Morien E."/>
            <person name="Nambeesan S."/>
            <person name="Nguyen T."/>
            <person name="Pegot-Espagnet P."/>
            <person name="Pouilly N."/>
            <person name="Raftis F."/>
            <person name="Sallet E."/>
            <person name="Schiex T."/>
            <person name="Thomas J."/>
            <person name="Vandecasteele C."/>
            <person name="Vares D."/>
            <person name="Vear F."/>
            <person name="Vautrin S."/>
            <person name="Crespi M."/>
            <person name="Mangin B."/>
            <person name="Burke J.M."/>
            <person name="Salse J."/>
            <person name="Munos S."/>
            <person name="Vincourt P."/>
            <person name="Rieseberg L.H."/>
            <person name="Langlade N.B."/>
        </authorList>
    </citation>
    <scope>NUCLEOTIDE SEQUENCE [LARGE SCALE GENOMIC DNA]</scope>
    <source>
        <strain evidence="2">cv. SF193</strain>
    </source>
</reference>
<dbReference type="Proteomes" id="UP000215914">
    <property type="component" value="Chromosome 10"/>
</dbReference>
<gene>
    <name evidence="1" type="ORF">HannXRQ_Chr10g0288251</name>
</gene>
<protein>
    <submittedName>
        <fullName evidence="1">Uncharacterized protein</fullName>
    </submittedName>
</protein>
<dbReference type="EMBL" id="CM007899">
    <property type="protein sequence ID" value="OTG10499.1"/>
    <property type="molecule type" value="Genomic_DNA"/>
</dbReference>
<keyword evidence="2" id="KW-1185">Reference proteome</keyword>
<evidence type="ECO:0000313" key="2">
    <source>
        <dbReference type="Proteomes" id="UP000215914"/>
    </source>
</evidence>
<sequence length="50" mass="5744">MHCRLLLRFLGEIPRNFSLSHLTADFNISSEWLESKYAKVALWGGDEFGS</sequence>
<proteinExistence type="predicted"/>
<evidence type="ECO:0000313" key="1">
    <source>
        <dbReference type="EMBL" id="OTG10499.1"/>
    </source>
</evidence>
<name>A0A251TIA2_HELAN</name>
<organism evidence="1 2">
    <name type="scientific">Helianthus annuus</name>
    <name type="common">Common sunflower</name>
    <dbReference type="NCBI Taxonomy" id="4232"/>
    <lineage>
        <taxon>Eukaryota</taxon>
        <taxon>Viridiplantae</taxon>
        <taxon>Streptophyta</taxon>
        <taxon>Embryophyta</taxon>
        <taxon>Tracheophyta</taxon>
        <taxon>Spermatophyta</taxon>
        <taxon>Magnoliopsida</taxon>
        <taxon>eudicotyledons</taxon>
        <taxon>Gunneridae</taxon>
        <taxon>Pentapetalae</taxon>
        <taxon>asterids</taxon>
        <taxon>campanulids</taxon>
        <taxon>Asterales</taxon>
        <taxon>Asteraceae</taxon>
        <taxon>Asteroideae</taxon>
        <taxon>Heliantheae alliance</taxon>
        <taxon>Heliantheae</taxon>
        <taxon>Helianthus</taxon>
    </lineage>
</organism>
<dbReference type="InParanoid" id="A0A251TIA2"/>
<accession>A0A251TIA2</accession>
<dbReference type="AlphaFoldDB" id="A0A251TIA2"/>